<dbReference type="OrthoDB" id="775972at2759"/>
<keyword evidence="6" id="KW-0863">Zinc-finger</keyword>
<dbReference type="PANTHER" id="PTHR37984">
    <property type="entry name" value="PROTEIN CBG26694"/>
    <property type="match status" value="1"/>
</dbReference>
<dbReference type="GO" id="GO:0016787">
    <property type="term" value="F:hydrolase activity"/>
    <property type="evidence" value="ECO:0007669"/>
    <property type="project" value="UniProtKB-KW"/>
</dbReference>
<dbReference type="InterPro" id="IPR050951">
    <property type="entry name" value="Retrovirus_Pol_polyprotein"/>
</dbReference>
<keyword evidence="9" id="KW-1185">Reference proteome</keyword>
<protein>
    <recommendedName>
        <fullName evidence="7">CCHC-type domain-containing protein</fullName>
    </recommendedName>
</protein>
<dbReference type="InterPro" id="IPR036875">
    <property type="entry name" value="Znf_CCHC_sf"/>
</dbReference>
<dbReference type="PANTHER" id="PTHR37984:SF5">
    <property type="entry name" value="PROTEIN NYNRIN-LIKE"/>
    <property type="match status" value="1"/>
</dbReference>
<dbReference type="InterPro" id="IPR001878">
    <property type="entry name" value="Znf_CCHC"/>
</dbReference>
<keyword evidence="1" id="KW-0808">Transferase</keyword>
<evidence type="ECO:0000256" key="1">
    <source>
        <dbReference type="ARBA" id="ARBA00022679"/>
    </source>
</evidence>
<dbReference type="InterPro" id="IPR034128">
    <property type="entry name" value="K02A2.6-like"/>
</dbReference>
<reference evidence="8" key="3">
    <citation type="submission" date="2025-09" db="UniProtKB">
        <authorList>
            <consortium name="Ensembl"/>
        </authorList>
    </citation>
    <scope>IDENTIFICATION</scope>
</reference>
<dbReference type="Ensembl" id="ENSSFOT00015051839.1">
    <property type="protein sequence ID" value="ENSSFOP00015054493.1"/>
    <property type="gene ID" value="ENSSFOG00015024899.1"/>
</dbReference>
<keyword evidence="2" id="KW-0548">Nucleotidyltransferase</keyword>
<keyword evidence="6" id="KW-0479">Metal-binding</keyword>
<evidence type="ECO:0000256" key="6">
    <source>
        <dbReference type="PROSITE-ProRule" id="PRU00047"/>
    </source>
</evidence>
<dbReference type="GO" id="GO:0016779">
    <property type="term" value="F:nucleotidyltransferase activity"/>
    <property type="evidence" value="ECO:0007669"/>
    <property type="project" value="UniProtKB-KW"/>
</dbReference>
<evidence type="ECO:0000313" key="9">
    <source>
        <dbReference type="Proteomes" id="UP000694397"/>
    </source>
</evidence>
<dbReference type="SMART" id="SM00343">
    <property type="entry name" value="ZnF_C2HC"/>
    <property type="match status" value="2"/>
</dbReference>
<reference evidence="8 9" key="1">
    <citation type="submission" date="2019-04" db="EMBL/GenBank/DDBJ databases">
        <authorList>
            <consortium name="Wellcome Sanger Institute Data Sharing"/>
        </authorList>
    </citation>
    <scope>NUCLEOTIDE SEQUENCE [LARGE SCALE GENOMIC DNA]</scope>
</reference>
<keyword evidence="5" id="KW-0378">Hydrolase</keyword>
<evidence type="ECO:0000256" key="3">
    <source>
        <dbReference type="ARBA" id="ARBA00022722"/>
    </source>
</evidence>
<dbReference type="AlphaFoldDB" id="A0A8C9TQH4"/>
<evidence type="ECO:0000259" key="7">
    <source>
        <dbReference type="PROSITE" id="PS50158"/>
    </source>
</evidence>
<dbReference type="SUPFAM" id="SSF56672">
    <property type="entry name" value="DNA/RNA polymerases"/>
    <property type="match status" value="1"/>
</dbReference>
<keyword evidence="4" id="KW-0255">Endonuclease</keyword>
<evidence type="ECO:0000256" key="2">
    <source>
        <dbReference type="ARBA" id="ARBA00022695"/>
    </source>
</evidence>
<reference evidence="8" key="2">
    <citation type="submission" date="2025-08" db="UniProtKB">
        <authorList>
            <consortium name="Ensembl"/>
        </authorList>
    </citation>
    <scope>IDENTIFICATION</scope>
</reference>
<sequence>MAFGKPEDFHFDESEEQFDAYLERLEQYFAANGLGDTEKTKAVFLTIVGKRTHSLLMDLCTPLKPAQKTFMELIALLKNHYVPWTNFIAERCKFHSRNQLDGESISEYVANLRKLSATCKFGQFLDEALRDRFVCGVKSAELRDRLLNAAHSKDVPLALAIEMLAFEVTLKSSQQFSQKTFKTHGLVEKKGSTKAKDAIVKLCYRCNGKGHKPDACRFKDVNCHVCGKRGHVARACRTRSEGQDDAAKQAKLKWTKHLDAATLQDHVSPYPKSPLTARSNELCASDCIAHDERGHGGGDYHALQLQEAGLARTTTESRVCDGPKESDIQGTELFAIDTNVHKVNKPYCVYVQINNVRVKMEVDTGAAVSVISEKLYHCRFYKVKLAPANCVLKTYSKESLELKGKITVRVKSKDQTHMLDLMVVKGNGPSLMGRDWISHLNLDWSRINKVTSETMEQLCDRYSSVFQPNLGMLKGISAKLHVVKEAMPKFCKPRTVPYALRDSVEQELCKLEAEDVISPVSYSEWAAPIVCIPKRTIV</sequence>
<dbReference type="InterPro" id="IPR021109">
    <property type="entry name" value="Peptidase_aspartic_dom_sf"/>
</dbReference>
<feature type="domain" description="CCHC-type" evidence="7">
    <location>
        <begin position="223"/>
        <end position="237"/>
    </location>
</feature>
<organism evidence="8 9">
    <name type="scientific">Scleropages formosus</name>
    <name type="common">Asian bonytongue</name>
    <name type="synonym">Osteoglossum formosum</name>
    <dbReference type="NCBI Taxonomy" id="113540"/>
    <lineage>
        <taxon>Eukaryota</taxon>
        <taxon>Metazoa</taxon>
        <taxon>Chordata</taxon>
        <taxon>Craniata</taxon>
        <taxon>Vertebrata</taxon>
        <taxon>Euteleostomi</taxon>
        <taxon>Actinopterygii</taxon>
        <taxon>Neopterygii</taxon>
        <taxon>Teleostei</taxon>
        <taxon>Osteoglossocephala</taxon>
        <taxon>Osteoglossomorpha</taxon>
        <taxon>Osteoglossiformes</taxon>
        <taxon>Osteoglossidae</taxon>
        <taxon>Scleropages</taxon>
    </lineage>
</organism>
<keyword evidence="6" id="KW-0862">Zinc</keyword>
<dbReference type="SUPFAM" id="SSF50630">
    <property type="entry name" value="Acid proteases"/>
    <property type="match status" value="1"/>
</dbReference>
<evidence type="ECO:0000256" key="5">
    <source>
        <dbReference type="ARBA" id="ARBA00022801"/>
    </source>
</evidence>
<name>A0A8C9TQH4_SCLFO</name>
<dbReference type="SUPFAM" id="SSF57756">
    <property type="entry name" value="Retrovirus zinc finger-like domains"/>
    <property type="match status" value="1"/>
</dbReference>
<dbReference type="Proteomes" id="UP000694397">
    <property type="component" value="Chromosome 23"/>
</dbReference>
<accession>A0A8C9TQH4</accession>
<dbReference type="PROSITE" id="PS50158">
    <property type="entry name" value="ZF_CCHC"/>
    <property type="match status" value="1"/>
</dbReference>
<evidence type="ECO:0000256" key="4">
    <source>
        <dbReference type="ARBA" id="ARBA00022759"/>
    </source>
</evidence>
<evidence type="ECO:0000313" key="8">
    <source>
        <dbReference type="Ensembl" id="ENSSFOP00015054493.1"/>
    </source>
</evidence>
<dbReference type="GO" id="GO:0008270">
    <property type="term" value="F:zinc ion binding"/>
    <property type="evidence" value="ECO:0007669"/>
    <property type="project" value="UniProtKB-KW"/>
</dbReference>
<dbReference type="Gene3D" id="4.10.60.10">
    <property type="entry name" value="Zinc finger, CCHC-type"/>
    <property type="match status" value="1"/>
</dbReference>
<dbReference type="Gene3D" id="2.40.70.10">
    <property type="entry name" value="Acid Proteases"/>
    <property type="match status" value="1"/>
</dbReference>
<dbReference type="InterPro" id="IPR018061">
    <property type="entry name" value="Retropepsins"/>
</dbReference>
<keyword evidence="3" id="KW-0540">Nuclease</keyword>
<dbReference type="GO" id="GO:0003676">
    <property type="term" value="F:nucleic acid binding"/>
    <property type="evidence" value="ECO:0007669"/>
    <property type="project" value="InterPro"/>
</dbReference>
<dbReference type="GeneTree" id="ENSGT00940000165756"/>
<dbReference type="Gene3D" id="3.10.10.10">
    <property type="entry name" value="HIV Type 1 Reverse Transcriptase, subunit A, domain 1"/>
    <property type="match status" value="1"/>
</dbReference>
<dbReference type="CDD" id="cd05484">
    <property type="entry name" value="retropepsin_like_LTR_2"/>
    <property type="match status" value="1"/>
</dbReference>
<dbReference type="Pfam" id="PF00077">
    <property type="entry name" value="RVP"/>
    <property type="match status" value="1"/>
</dbReference>
<dbReference type="InterPro" id="IPR043502">
    <property type="entry name" value="DNA/RNA_pol_sf"/>
</dbReference>
<proteinExistence type="predicted"/>
<dbReference type="GO" id="GO:0004519">
    <property type="term" value="F:endonuclease activity"/>
    <property type="evidence" value="ECO:0007669"/>
    <property type="project" value="UniProtKB-KW"/>
</dbReference>